<feature type="domain" description="HTH cro/C1-type" evidence="1">
    <location>
        <begin position="14"/>
        <end position="48"/>
    </location>
</feature>
<dbReference type="InterPro" id="IPR001387">
    <property type="entry name" value="Cro/C1-type_HTH"/>
</dbReference>
<name>A0ABN3CB78_9ACTN</name>
<dbReference type="SMART" id="SM00530">
    <property type="entry name" value="HTH_XRE"/>
    <property type="match status" value="1"/>
</dbReference>
<dbReference type="EMBL" id="BAAAQX010000003">
    <property type="protein sequence ID" value="GAA2206141.1"/>
    <property type="molecule type" value="Genomic_DNA"/>
</dbReference>
<evidence type="ECO:0000313" key="3">
    <source>
        <dbReference type="Proteomes" id="UP001499843"/>
    </source>
</evidence>
<comment type="caution">
    <text evidence="2">The sequence shown here is derived from an EMBL/GenBank/DDBJ whole genome shotgun (WGS) entry which is preliminary data.</text>
</comment>
<dbReference type="Proteomes" id="UP001499843">
    <property type="component" value="Unassembled WGS sequence"/>
</dbReference>
<dbReference type="PROSITE" id="PS50943">
    <property type="entry name" value="HTH_CROC1"/>
    <property type="match status" value="1"/>
</dbReference>
<dbReference type="RefSeq" id="WP_344472099.1">
    <property type="nucleotide sequence ID" value="NZ_BAAAQX010000003.1"/>
</dbReference>
<reference evidence="2 3" key="1">
    <citation type="journal article" date="2019" name="Int. J. Syst. Evol. Microbiol.">
        <title>The Global Catalogue of Microorganisms (GCM) 10K type strain sequencing project: providing services to taxonomists for standard genome sequencing and annotation.</title>
        <authorList>
            <consortium name="The Broad Institute Genomics Platform"/>
            <consortium name="The Broad Institute Genome Sequencing Center for Infectious Disease"/>
            <person name="Wu L."/>
            <person name="Ma J."/>
        </authorList>
    </citation>
    <scope>NUCLEOTIDE SEQUENCE [LARGE SCALE GENOMIC DNA]</scope>
    <source>
        <strain evidence="2 3">JCM 16114</strain>
    </source>
</reference>
<dbReference type="SUPFAM" id="SSF47413">
    <property type="entry name" value="lambda repressor-like DNA-binding domains"/>
    <property type="match status" value="1"/>
</dbReference>
<dbReference type="CDD" id="cd00093">
    <property type="entry name" value="HTH_XRE"/>
    <property type="match status" value="1"/>
</dbReference>
<sequence>MVANDLSRALARRLRRLREGQWPGLRITQQQLSRALGVSVPLISSWESAGGTPRVPPLHRLEAYAAFFATRRSLADGVPRVLPPAELSPEEREEQRRLLGELSRLRSDALRALTAEPGKPAQRAGPPADPWHFPDGGRITIICSELPPSAHREVMRNVPDYVALYRFADLDSLFELYGHLRALNPRSPVSLRAVKELNADDLTNHVVLLGGPDYNDMTASMLRRVRLPVRQVSDWNGEKGPYFEVEARQRYHPVLQQAKDLLEDVGHFYRGPNPNNIERTLSICNGMYARGVYGVVRALTDHRFSERNAAHLRARFGTAAAYSILTRVRMEGRIVLTPDWTRDSYRLHEWSMPSAAD</sequence>
<gene>
    <name evidence="2" type="ORF">GCM10009850_015990</name>
</gene>
<proteinExistence type="predicted"/>
<organism evidence="2 3">
    <name type="scientific">Nonomuraea monospora</name>
    <dbReference type="NCBI Taxonomy" id="568818"/>
    <lineage>
        <taxon>Bacteria</taxon>
        <taxon>Bacillati</taxon>
        <taxon>Actinomycetota</taxon>
        <taxon>Actinomycetes</taxon>
        <taxon>Streptosporangiales</taxon>
        <taxon>Streptosporangiaceae</taxon>
        <taxon>Nonomuraea</taxon>
    </lineage>
</organism>
<evidence type="ECO:0000313" key="2">
    <source>
        <dbReference type="EMBL" id="GAA2206141.1"/>
    </source>
</evidence>
<accession>A0ABN3CB78</accession>
<evidence type="ECO:0000259" key="1">
    <source>
        <dbReference type="PROSITE" id="PS50943"/>
    </source>
</evidence>
<keyword evidence="3" id="KW-1185">Reference proteome</keyword>
<dbReference type="InterPro" id="IPR010982">
    <property type="entry name" value="Lambda_DNA-bd_dom_sf"/>
</dbReference>
<dbReference type="Gene3D" id="1.10.260.40">
    <property type="entry name" value="lambda repressor-like DNA-binding domains"/>
    <property type="match status" value="1"/>
</dbReference>
<protein>
    <submittedName>
        <fullName evidence="2">Helix-turn-helix domain-containing protein</fullName>
    </submittedName>
</protein>